<feature type="domain" description="Transposase InsH N-terminal" evidence="1">
    <location>
        <begin position="17"/>
        <end position="109"/>
    </location>
</feature>
<sequence length="490" mass="54873">MAYRYANRNQLQLFPSSIEDYIPLDDPVRAYDAFVEALDLEKLGLNLDPHQAGNPQYHPKVMLKLVVYGYAYGIRSSRKLERANHHNLSFIWLTSGLTPDHKTIAEFRRKNRSQLADILKQCAKMCIQLNLIEGNTLFVDGSKFKANASIKKSWDKKKIQKVLNNIDQRIATILNQCETVDEAEKGCGSLVKMDQELQDQDVLKTKVQGILKELETKKQTSLNTTDPDCTRINSLAGTHAGYSVQSVVDEKHGLILSADVVSENNDLNQFSQQINQANALLEHKCQVACADSGYASTTELAKIDQQGIKVVVPSQRQASEKIPSPFAKDQFSYDKIHDCYICPEGHTLTFSHLNKNKKNGHKHYLISAKKICLACPHYGVCTSSQHGRKVIRLANEELREKFEAQYKEPESQAIYRKRKAKVELPFGHIKRNLGVNAFLLRGLPGVKAEASLFGTCFNLVRMITLLGVTTLVSLLKEIGGKYPTSLGGIG</sequence>
<evidence type="ECO:0000259" key="1">
    <source>
        <dbReference type="Pfam" id="PF05598"/>
    </source>
</evidence>
<dbReference type="EMBL" id="CP065383">
    <property type="protein sequence ID" value="QPM67902.1"/>
    <property type="molecule type" value="Genomic_DNA"/>
</dbReference>
<proteinExistence type="predicted"/>
<evidence type="ECO:0000259" key="2">
    <source>
        <dbReference type="Pfam" id="PF13751"/>
    </source>
</evidence>
<reference evidence="4 5" key="1">
    <citation type="journal article" date="2021" name="Nat. Commun.">
        <title>Isolation of a member of the candidate phylum Atribacteria reveals a unique cell membrane structure.</title>
        <authorList>
            <person name="Taiki K."/>
            <person name="Nobu M.K."/>
            <person name="Kusada H."/>
            <person name="Meng X.-Y."/>
            <person name="Hosoki N."/>
            <person name="Uematsu K."/>
            <person name="Yoshioka H."/>
            <person name="Kamagata Y."/>
            <person name="Tamaki H."/>
        </authorList>
    </citation>
    <scope>NUCLEOTIDE SEQUENCE [LARGE SCALE GENOMIC DNA]</scope>
    <source>
        <strain evidence="4 5">RT761</strain>
    </source>
</reference>
<dbReference type="KEGG" id="alam:RT761_01384"/>
<gene>
    <name evidence="3" type="ORF">RT761_01115</name>
    <name evidence="4" type="ORF">RT761_01384</name>
</gene>
<dbReference type="Proteomes" id="UP000594463">
    <property type="component" value="Chromosome"/>
</dbReference>
<dbReference type="InterPro" id="IPR008490">
    <property type="entry name" value="Transposase_InsH_N"/>
</dbReference>
<dbReference type="KEGG" id="alam:RT761_01115"/>
<name>A0A7T1F390_ATRLM</name>
<protein>
    <recommendedName>
        <fullName evidence="6">Transposase</fullName>
    </recommendedName>
</protein>
<dbReference type="AlphaFoldDB" id="A0A7T1F390"/>
<dbReference type="RefSeq" id="WP_218113073.1">
    <property type="nucleotide sequence ID" value="NZ_CP065383.1"/>
</dbReference>
<evidence type="ECO:0008006" key="6">
    <source>
        <dbReference type="Google" id="ProtNLM"/>
    </source>
</evidence>
<dbReference type="Pfam" id="PF13751">
    <property type="entry name" value="DDE_Tnp_1_6"/>
    <property type="match status" value="1"/>
</dbReference>
<dbReference type="InterPro" id="IPR025668">
    <property type="entry name" value="Tnp_DDE_dom"/>
</dbReference>
<dbReference type="EMBL" id="CP065383">
    <property type="protein sequence ID" value="QPM68170.1"/>
    <property type="molecule type" value="Genomic_DNA"/>
</dbReference>
<dbReference type="Pfam" id="PF05598">
    <property type="entry name" value="DUF772"/>
    <property type="match status" value="1"/>
</dbReference>
<accession>A0A7T1F390</accession>
<organism evidence="4 5">
    <name type="scientific">Atribacter laminatus</name>
    <dbReference type="NCBI Taxonomy" id="2847778"/>
    <lineage>
        <taxon>Bacteria</taxon>
        <taxon>Pseudomonadati</taxon>
        <taxon>Atribacterota</taxon>
        <taxon>Atribacteria</taxon>
        <taxon>Atribacterales</taxon>
        <taxon>Atribacteraceae</taxon>
        <taxon>Atribacter</taxon>
    </lineage>
</organism>
<evidence type="ECO:0000313" key="3">
    <source>
        <dbReference type="EMBL" id="QPM67902.1"/>
    </source>
</evidence>
<evidence type="ECO:0000313" key="5">
    <source>
        <dbReference type="Proteomes" id="UP000594463"/>
    </source>
</evidence>
<dbReference type="PANTHER" id="PTHR33408">
    <property type="entry name" value="TRANSPOSASE"/>
    <property type="match status" value="1"/>
</dbReference>
<keyword evidence="5" id="KW-1185">Reference proteome</keyword>
<feature type="domain" description="Transposase DDE" evidence="2">
    <location>
        <begin position="341"/>
        <end position="463"/>
    </location>
</feature>
<dbReference type="PANTHER" id="PTHR33408:SF2">
    <property type="entry name" value="TRANSPOSASE DDE DOMAIN-CONTAINING PROTEIN"/>
    <property type="match status" value="1"/>
</dbReference>
<dbReference type="NCBIfam" id="NF033551">
    <property type="entry name" value="transpos_IS1182"/>
    <property type="match status" value="1"/>
</dbReference>
<evidence type="ECO:0000313" key="4">
    <source>
        <dbReference type="EMBL" id="QPM68170.1"/>
    </source>
</evidence>
<dbReference type="InterPro" id="IPR047629">
    <property type="entry name" value="IS1182_transpos"/>
</dbReference>